<dbReference type="EMBL" id="BARW01002349">
    <property type="protein sequence ID" value="GAI70567.1"/>
    <property type="molecule type" value="Genomic_DNA"/>
</dbReference>
<gene>
    <name evidence="1" type="ORF">S12H4_06620</name>
</gene>
<sequence length="40" mass="4671">MVYPVRKLPFEELTSIDERVDFIHSQIVASQLALNQLLEK</sequence>
<accession>X1QPW4</accession>
<name>X1QPW4_9ZZZZ</name>
<dbReference type="AlphaFoldDB" id="X1QPW4"/>
<comment type="caution">
    <text evidence="1">The sequence shown here is derived from an EMBL/GenBank/DDBJ whole genome shotgun (WGS) entry which is preliminary data.</text>
</comment>
<protein>
    <submittedName>
        <fullName evidence="1">Uncharacterized protein</fullName>
    </submittedName>
</protein>
<organism evidence="1">
    <name type="scientific">marine sediment metagenome</name>
    <dbReference type="NCBI Taxonomy" id="412755"/>
    <lineage>
        <taxon>unclassified sequences</taxon>
        <taxon>metagenomes</taxon>
        <taxon>ecological metagenomes</taxon>
    </lineage>
</organism>
<proteinExistence type="predicted"/>
<feature type="non-terminal residue" evidence="1">
    <location>
        <position position="40"/>
    </location>
</feature>
<reference evidence="1" key="1">
    <citation type="journal article" date="2014" name="Front. Microbiol.">
        <title>High frequency of phylogenetically diverse reductive dehalogenase-homologous genes in deep subseafloor sedimentary metagenomes.</title>
        <authorList>
            <person name="Kawai M."/>
            <person name="Futagami T."/>
            <person name="Toyoda A."/>
            <person name="Takaki Y."/>
            <person name="Nishi S."/>
            <person name="Hori S."/>
            <person name="Arai W."/>
            <person name="Tsubouchi T."/>
            <person name="Morono Y."/>
            <person name="Uchiyama I."/>
            <person name="Ito T."/>
            <person name="Fujiyama A."/>
            <person name="Inagaki F."/>
            <person name="Takami H."/>
        </authorList>
    </citation>
    <scope>NUCLEOTIDE SEQUENCE</scope>
    <source>
        <strain evidence="1">Expedition CK06-06</strain>
    </source>
</reference>
<evidence type="ECO:0000313" key="1">
    <source>
        <dbReference type="EMBL" id="GAI70567.1"/>
    </source>
</evidence>